<comment type="similarity">
    <text evidence="2">Belongs to the OMP decarboxylase family. Type 2 subfamily.</text>
</comment>
<comment type="catalytic activity">
    <reaction evidence="6">
        <text>orotidine 5'-phosphate + H(+) = UMP + CO2</text>
        <dbReference type="Rhea" id="RHEA:11596"/>
        <dbReference type="ChEBI" id="CHEBI:15378"/>
        <dbReference type="ChEBI" id="CHEBI:16526"/>
        <dbReference type="ChEBI" id="CHEBI:57538"/>
        <dbReference type="ChEBI" id="CHEBI:57865"/>
        <dbReference type="EC" id="4.1.1.23"/>
    </reaction>
</comment>
<evidence type="ECO:0000256" key="5">
    <source>
        <dbReference type="ARBA" id="ARBA00023239"/>
    </source>
</evidence>
<organism evidence="9 10">
    <name type="scientific">Nanchangia anserum</name>
    <dbReference type="NCBI Taxonomy" id="2692125"/>
    <lineage>
        <taxon>Bacteria</taxon>
        <taxon>Bacillati</taxon>
        <taxon>Actinomycetota</taxon>
        <taxon>Actinomycetes</taxon>
        <taxon>Actinomycetales</taxon>
        <taxon>Actinomycetaceae</taxon>
        <taxon>Nanchangia</taxon>
    </lineage>
</organism>
<keyword evidence="5 9" id="KW-0456">Lyase</keyword>
<dbReference type="InterPro" id="IPR013785">
    <property type="entry name" value="Aldolase_TIM"/>
</dbReference>
<sequence>MVSYGVRLDEAQRRYGHVCVGIDPHPGLLDSWGLPRSAEGVRAFGLRVIDALEGHIGVVKPQSALFEEYGSAGIAALEDVLAHARDAGILTILDVKRGDIGSTMAAYARAYLCDDSPLRADAITISPYLGFGSLAPAIDLAAQTGRGVYVLTLTSNLEAVTLQHATTAAGRAVARDIAEEAAARNADAREKHHLGHVGLVVGATTGSAVNACGIDLAAVNGSLLAPGLGAQGAGPAQVREVFADALANVLASSSRGVLRAGPDATSLRDAAKQTVEEVEDLIA</sequence>
<keyword evidence="3" id="KW-0210">Decarboxylase</keyword>
<dbReference type="NCBIfam" id="TIGR02127">
    <property type="entry name" value="pyrF_sub2"/>
    <property type="match status" value="1"/>
</dbReference>
<dbReference type="Pfam" id="PF00215">
    <property type="entry name" value="OMPdecase"/>
    <property type="match status" value="1"/>
</dbReference>
<evidence type="ECO:0000313" key="9">
    <source>
        <dbReference type="EMBL" id="MBD3688786.1"/>
    </source>
</evidence>
<dbReference type="InterPro" id="IPR011060">
    <property type="entry name" value="RibuloseP-bd_barrel"/>
</dbReference>
<dbReference type="InterPro" id="IPR011995">
    <property type="entry name" value="OMPdecase_type-2"/>
</dbReference>
<feature type="domain" description="Orotidine 5'-phosphate decarboxylase" evidence="8">
    <location>
        <begin position="17"/>
        <end position="270"/>
    </location>
</feature>
<dbReference type="PROSITE" id="PS00156">
    <property type="entry name" value="OMPDECASE"/>
    <property type="match status" value="1"/>
</dbReference>
<proteinExistence type="inferred from homology"/>
<dbReference type="InterPro" id="IPR001754">
    <property type="entry name" value="OMPdeCOase_dom"/>
</dbReference>
<keyword evidence="10" id="KW-1185">Reference proteome</keyword>
<dbReference type="AlphaFoldDB" id="A0A8I0GAQ1"/>
<evidence type="ECO:0000256" key="7">
    <source>
        <dbReference type="NCBIfam" id="TIGR02127"/>
    </source>
</evidence>
<dbReference type="EMBL" id="JACRUO010000001">
    <property type="protein sequence ID" value="MBD3688786.1"/>
    <property type="molecule type" value="Genomic_DNA"/>
</dbReference>
<dbReference type="EC" id="4.1.1.23" evidence="7"/>
<evidence type="ECO:0000313" key="10">
    <source>
        <dbReference type="Proteomes" id="UP000627538"/>
    </source>
</evidence>
<comment type="pathway">
    <text evidence="1">Pyrimidine metabolism; UMP biosynthesis via de novo pathway; UMP from orotate: step 2/2.</text>
</comment>
<dbReference type="GO" id="GO:0004590">
    <property type="term" value="F:orotidine-5'-phosphate decarboxylase activity"/>
    <property type="evidence" value="ECO:0007669"/>
    <property type="project" value="UniProtKB-UniRule"/>
</dbReference>
<accession>A0A8I0GAQ1</accession>
<evidence type="ECO:0000256" key="6">
    <source>
        <dbReference type="ARBA" id="ARBA00049157"/>
    </source>
</evidence>
<name>A0A8I0GAQ1_9ACTO</name>
<reference evidence="9 10" key="1">
    <citation type="submission" date="2020-08" db="EMBL/GenBank/DDBJ databases">
        <title>Winkia gen. nov., sp. nov., isolated from faeces of the Anser albifrons in China.</title>
        <authorList>
            <person name="Liu Q."/>
        </authorList>
    </citation>
    <scope>NUCLEOTIDE SEQUENCE [LARGE SCALE GENOMIC DNA]</scope>
    <source>
        <strain evidence="9 10">C62</strain>
    </source>
</reference>
<dbReference type="SUPFAM" id="SSF51366">
    <property type="entry name" value="Ribulose-phoshate binding barrel"/>
    <property type="match status" value="1"/>
</dbReference>
<dbReference type="Proteomes" id="UP000627538">
    <property type="component" value="Unassembled WGS sequence"/>
</dbReference>
<gene>
    <name evidence="9" type="primary">pyrF</name>
    <name evidence="9" type="ORF">H8R10_00810</name>
</gene>
<dbReference type="Gene3D" id="3.20.20.70">
    <property type="entry name" value="Aldolase class I"/>
    <property type="match status" value="1"/>
</dbReference>
<dbReference type="SMART" id="SM00934">
    <property type="entry name" value="OMPdecase"/>
    <property type="match status" value="1"/>
</dbReference>
<dbReference type="PANTHER" id="PTHR43375:SF1">
    <property type="entry name" value="OROTIDINE 5'-PHOSPHATE DECARBOXYLASE"/>
    <property type="match status" value="1"/>
</dbReference>
<evidence type="ECO:0000256" key="2">
    <source>
        <dbReference type="ARBA" id="ARBA00008847"/>
    </source>
</evidence>
<dbReference type="GO" id="GO:0044205">
    <property type="term" value="P:'de novo' UMP biosynthetic process"/>
    <property type="evidence" value="ECO:0007669"/>
    <property type="project" value="UniProtKB-UniPathway"/>
</dbReference>
<protein>
    <recommendedName>
        <fullName evidence="7">Orotidine-5'-phosphate decarboxylase</fullName>
        <ecNumber evidence="7">4.1.1.23</ecNumber>
    </recommendedName>
</protein>
<dbReference type="GO" id="GO:0006207">
    <property type="term" value="P:'de novo' pyrimidine nucleobase biosynthetic process"/>
    <property type="evidence" value="ECO:0007669"/>
    <property type="project" value="InterPro"/>
</dbReference>
<evidence type="ECO:0000259" key="8">
    <source>
        <dbReference type="SMART" id="SM00934"/>
    </source>
</evidence>
<dbReference type="PANTHER" id="PTHR43375">
    <property type="entry name" value="OROTIDINE 5'-PHOSPHATE DECARBOXYLASE"/>
    <property type="match status" value="1"/>
</dbReference>
<dbReference type="InterPro" id="IPR018089">
    <property type="entry name" value="OMPdecase_AS"/>
</dbReference>
<evidence type="ECO:0000256" key="3">
    <source>
        <dbReference type="ARBA" id="ARBA00022793"/>
    </source>
</evidence>
<comment type="caution">
    <text evidence="9">The sequence shown here is derived from an EMBL/GenBank/DDBJ whole genome shotgun (WGS) entry which is preliminary data.</text>
</comment>
<evidence type="ECO:0000256" key="4">
    <source>
        <dbReference type="ARBA" id="ARBA00022975"/>
    </source>
</evidence>
<dbReference type="UniPathway" id="UPA00070">
    <property type="reaction ID" value="UER00120"/>
</dbReference>
<keyword evidence="4" id="KW-0665">Pyrimidine biosynthesis</keyword>
<dbReference type="CDD" id="cd04725">
    <property type="entry name" value="OMP_decarboxylase_like"/>
    <property type="match status" value="1"/>
</dbReference>
<evidence type="ECO:0000256" key="1">
    <source>
        <dbReference type="ARBA" id="ARBA00004861"/>
    </source>
</evidence>